<evidence type="ECO:0000313" key="1">
    <source>
        <dbReference type="EMBL" id="KAJ9126976.1"/>
    </source>
</evidence>
<proteinExistence type="predicted"/>
<accession>A0ACC2XUC0</accession>
<keyword evidence="2" id="KW-1185">Reference proteome</keyword>
<protein>
    <submittedName>
        <fullName evidence="1">Uncharacterized protein</fullName>
    </submittedName>
</protein>
<dbReference type="Proteomes" id="UP001234202">
    <property type="component" value="Unassembled WGS sequence"/>
</dbReference>
<comment type="caution">
    <text evidence="1">The sequence shown here is derived from an EMBL/GenBank/DDBJ whole genome shotgun (WGS) entry which is preliminary data.</text>
</comment>
<name>A0ACC2XUC0_9TREE</name>
<reference evidence="1" key="1">
    <citation type="submission" date="2023-04" db="EMBL/GenBank/DDBJ databases">
        <title>Draft Genome sequencing of Naganishia species isolated from polar environments using Oxford Nanopore Technology.</title>
        <authorList>
            <person name="Leo P."/>
            <person name="Venkateswaran K."/>
        </authorList>
    </citation>
    <scope>NUCLEOTIDE SEQUENCE</scope>
    <source>
        <strain evidence="1">DBVPG 5303</strain>
    </source>
</reference>
<sequence length="1339" mass="141306">MSKRPGKGGPAPPPPLPPGPVPDQATVNAAWAQYYAQQGMVAQTAQTPATPISAPAASNAFSNYGYGPGANMPGQAPMGVANGMHMGAQAAGGQVYNRPPQHQQMGMNMGMNMGHAGQGMPMAGGGVGMQGAGGMGMGMQGQAAYAQPQMQAQYAAPAQPQYAAPAQPQYPGMYAPQQPVPGQQQPGAYGMQAMPTYAQPQQPMHAAPTAGPTRPYRPPQQAQGQQPYGAPGPYSSIQPAGPMTSMGPAQPGANFQGNMGGRRSGGPGPSPGGPGGFANGANGNFPPAKRPRMEGPPPNRMGAPGPLSGASPSGPRSAPAGMAGPSRRGPTSDYGGSTDGGIRPPNNNGPPRGTSSRGRGFSSANAITPRGMPGAGRGRGGSFASGPSDAGSIRGSPRSTRGIGHGAAAPPSSSYRGRGGKFPSSAAPSGPSGSGAPRAPRNGTRGTIPARGGHTSSRTGESFGNHRQYGGGSSTGSKTASQAPSGPGQKRRASTSGPNPARSKSHTAHDSESAAYQEERTRVAREEARKRTMTDFRIIGLEIKQFGWKWGSVRDLEAEEFEGDETDSGESEEEAEGDTAEEKPDAANAKQEPKEAEGSVQSATTSNQKTKVKVEAEDSSQTDKADAAKPAKSKDTVKEEEPAQDDAKPEAIADEVVKKRGEKRKAKMSSPDVEDDARIIAKKRNTHGPANRMLEATTTTSASAPEKNRFRIYFASPVERGDGISLTEYLAGKTEYEGDEEEHDQVEGNVDEEEEDEEEHEEEAGAPADEDELPENENEETQAVEGEVTEQDELDDTVAEDGNEGAEGVAPEIDELQEEDAAETAEEDVGENQTQIIESTSGTQVEEEALADVSMMTAEGQDAQEEVEGNEAQKSISKDATVTDATGAETGHEETETTEVTDETQKGEARQPKSSQVAESEVPKNTAEAEKGNLKVSAENVSAAYGARGKPPMAPSGPLAHSLTSHPFRRSPSLPPTSSDVPVPAPNRLSILYADGTRRIVLDAPIVQAVQIHRRRGLIKVRIGGIKQAAHEKQVEHLAKKTEEMNVAVSGGGSTKAASKGDDETVEREPVSEKNDETVADEAGKPKSPMKGILLEALNEEANVFGLASSSAAADTDDASDLPPLDQLDSESTEVIELTAFIDTAHRLSEPKWVKSGQLEDWISAIKTRETAGDAEENWRWRRKLEVADPEAPATLASVLETWAMKSKIGSLKERRRFLNTHMKDSNEFLNILLQAIRGDISPLSRSQIQHSHSLLKKTARPGSVHYESQTYLTLAVMALVSLLKDYAAKTGEKPSKLDDKIAEIIKSLPNPIIYSNTDKVFQDWYDAMPSHHKRKPGK</sequence>
<gene>
    <name evidence="1" type="ORF">QFC24_001207</name>
</gene>
<evidence type="ECO:0000313" key="2">
    <source>
        <dbReference type="Proteomes" id="UP001234202"/>
    </source>
</evidence>
<organism evidence="1 2">
    <name type="scientific">Naganishia onofrii</name>
    <dbReference type="NCBI Taxonomy" id="1851511"/>
    <lineage>
        <taxon>Eukaryota</taxon>
        <taxon>Fungi</taxon>
        <taxon>Dikarya</taxon>
        <taxon>Basidiomycota</taxon>
        <taxon>Agaricomycotina</taxon>
        <taxon>Tremellomycetes</taxon>
        <taxon>Filobasidiales</taxon>
        <taxon>Filobasidiaceae</taxon>
        <taxon>Naganishia</taxon>
    </lineage>
</organism>
<dbReference type="EMBL" id="JASBWV010000003">
    <property type="protein sequence ID" value="KAJ9126976.1"/>
    <property type="molecule type" value="Genomic_DNA"/>
</dbReference>